<gene>
    <name evidence="2" type="ORF">GCM10010305_61360</name>
</gene>
<comment type="caution">
    <text evidence="2">The sequence shown here is derived from an EMBL/GenBank/DDBJ whole genome shotgun (WGS) entry which is preliminary data.</text>
</comment>
<dbReference type="SUPFAM" id="SSF51419">
    <property type="entry name" value="PLP-binding barrel"/>
    <property type="match status" value="1"/>
</dbReference>
<dbReference type="CDD" id="cd06813">
    <property type="entry name" value="PLPDE_III_DSD_D-TA_like_2"/>
    <property type="match status" value="1"/>
</dbReference>
<dbReference type="Gene3D" id="3.20.20.10">
    <property type="entry name" value="Alanine racemase"/>
    <property type="match status" value="1"/>
</dbReference>
<reference evidence="2" key="1">
    <citation type="journal article" date="2014" name="Int. J. Syst. Evol. Microbiol.">
        <title>Complete genome sequence of Corynebacterium casei LMG S-19264T (=DSM 44701T), isolated from a smear-ripened cheese.</title>
        <authorList>
            <consortium name="US DOE Joint Genome Institute (JGI-PGF)"/>
            <person name="Walter F."/>
            <person name="Albersmeier A."/>
            <person name="Kalinowski J."/>
            <person name="Ruckert C."/>
        </authorList>
    </citation>
    <scope>NUCLEOTIDE SEQUENCE</scope>
    <source>
        <strain evidence="2">JCM 4518</strain>
    </source>
</reference>
<dbReference type="PANTHER" id="PTHR28004:SF2">
    <property type="entry name" value="D-SERINE DEHYDRATASE"/>
    <property type="match status" value="1"/>
</dbReference>
<name>A0A918T9T2_9ACTN</name>
<dbReference type="Proteomes" id="UP000644020">
    <property type="component" value="Unassembled WGS sequence"/>
</dbReference>
<protein>
    <submittedName>
        <fullName evidence="2">Alanine racemase</fullName>
    </submittedName>
</protein>
<proteinExistence type="predicted"/>
<evidence type="ECO:0000259" key="1">
    <source>
        <dbReference type="Pfam" id="PF01168"/>
    </source>
</evidence>
<evidence type="ECO:0000313" key="2">
    <source>
        <dbReference type="EMBL" id="GHB10243.1"/>
    </source>
</evidence>
<dbReference type="InterPro" id="IPR001608">
    <property type="entry name" value="Ala_racemase_N"/>
</dbReference>
<reference evidence="2" key="2">
    <citation type="submission" date="2020-09" db="EMBL/GenBank/DDBJ databases">
        <authorList>
            <person name="Sun Q."/>
            <person name="Ohkuma M."/>
        </authorList>
    </citation>
    <scope>NUCLEOTIDE SEQUENCE</scope>
    <source>
        <strain evidence="2">JCM 4518</strain>
    </source>
</reference>
<organism evidence="2 3">
    <name type="scientific">Streptomyces termitum</name>
    <dbReference type="NCBI Taxonomy" id="67368"/>
    <lineage>
        <taxon>Bacteria</taxon>
        <taxon>Bacillati</taxon>
        <taxon>Actinomycetota</taxon>
        <taxon>Actinomycetes</taxon>
        <taxon>Kitasatosporales</taxon>
        <taxon>Streptomycetaceae</taxon>
        <taxon>Streptomyces</taxon>
    </lineage>
</organism>
<keyword evidence="3" id="KW-1185">Reference proteome</keyword>
<accession>A0A918T9T2</accession>
<dbReference type="EMBL" id="BMUL01000027">
    <property type="protein sequence ID" value="GHB10243.1"/>
    <property type="molecule type" value="Genomic_DNA"/>
</dbReference>
<dbReference type="RefSeq" id="WP_189983408.1">
    <property type="nucleotide sequence ID" value="NZ_BMUL01000027.1"/>
</dbReference>
<dbReference type="InterPro" id="IPR029066">
    <property type="entry name" value="PLP-binding_barrel"/>
</dbReference>
<dbReference type="InterPro" id="IPR051466">
    <property type="entry name" value="D-amino_acid_metab_enzyme"/>
</dbReference>
<dbReference type="AlphaFoldDB" id="A0A918T9T2"/>
<sequence>MASARPEAAAPPVPRPAGFADLEKATAGLQPPFAVVDLGALRANAAQMVRRAGGKPVRLASKSLRCRALIDEVLARPGFSGVLAFTLPEALWLASHDPALDVLVGYPTADTDALARLAADTDAAARITVMADSPEQLDLLTEAAAAAGPDGPPLRVCLDLDASLRLLGGRVHLGMRRSPLHAPEQAAALARAVVARPRLRLVGVMAYEGQIAGVGDAQPGQGRPMRTAVRVVQHLSARELRARRAAAVRAVRAVAPLEFVNGGGTGSLESTSAEPAVTELGAGSGLYAPALFDHYRGFSPLPAAYFALSVVRRPAPGHVTVLGGGWTASGAPGPDRLPVPVHPAGLSLTGTEGAGEVQTPLTGPAADGLRVGDRVWFRHAKAGELCERVDVLHLVEHDRVVGTVPTYRGEGLAFL</sequence>
<feature type="domain" description="Alanine racemase N-terminal" evidence="1">
    <location>
        <begin position="36"/>
        <end position="241"/>
    </location>
</feature>
<dbReference type="PANTHER" id="PTHR28004">
    <property type="entry name" value="ZGC:162816-RELATED"/>
    <property type="match status" value="1"/>
</dbReference>
<dbReference type="Pfam" id="PF01168">
    <property type="entry name" value="Ala_racemase_N"/>
    <property type="match status" value="1"/>
</dbReference>
<dbReference type="GO" id="GO:0036088">
    <property type="term" value="P:D-serine catabolic process"/>
    <property type="evidence" value="ECO:0007669"/>
    <property type="project" value="TreeGrafter"/>
</dbReference>
<evidence type="ECO:0000313" key="3">
    <source>
        <dbReference type="Proteomes" id="UP000644020"/>
    </source>
</evidence>
<dbReference type="GO" id="GO:0008721">
    <property type="term" value="F:D-serine ammonia-lyase activity"/>
    <property type="evidence" value="ECO:0007669"/>
    <property type="project" value="TreeGrafter"/>
</dbReference>